<keyword evidence="3" id="KW-1185">Reference proteome</keyword>
<accession>A0ABN8NAS8</accession>
<dbReference type="PANTHER" id="PTHR14389:SF3">
    <property type="entry name" value="PROTEIN FAM111A-LIKE"/>
    <property type="match status" value="1"/>
</dbReference>
<proteinExistence type="predicted"/>
<evidence type="ECO:0008006" key="4">
    <source>
        <dbReference type="Google" id="ProtNLM"/>
    </source>
</evidence>
<evidence type="ECO:0000313" key="3">
    <source>
        <dbReference type="Proteomes" id="UP001159405"/>
    </source>
</evidence>
<organism evidence="2 3">
    <name type="scientific">Porites lobata</name>
    <dbReference type="NCBI Taxonomy" id="104759"/>
    <lineage>
        <taxon>Eukaryota</taxon>
        <taxon>Metazoa</taxon>
        <taxon>Cnidaria</taxon>
        <taxon>Anthozoa</taxon>
        <taxon>Hexacorallia</taxon>
        <taxon>Scleractinia</taxon>
        <taxon>Fungiina</taxon>
        <taxon>Poritidae</taxon>
        <taxon>Porites</taxon>
    </lineage>
</organism>
<dbReference type="SUPFAM" id="SSF50494">
    <property type="entry name" value="Trypsin-like serine proteases"/>
    <property type="match status" value="1"/>
</dbReference>
<dbReference type="InterPro" id="IPR009003">
    <property type="entry name" value="Peptidase_S1_PA"/>
</dbReference>
<dbReference type="Gene3D" id="2.40.10.10">
    <property type="entry name" value="Trypsin-like serine proteases"/>
    <property type="match status" value="2"/>
</dbReference>
<gene>
    <name evidence="2" type="ORF">PLOB_00009854</name>
</gene>
<feature type="non-terminal residue" evidence="2">
    <location>
        <position position="568"/>
    </location>
</feature>
<dbReference type="Proteomes" id="UP001159405">
    <property type="component" value="Unassembled WGS sequence"/>
</dbReference>
<sequence length="568" mass="64377">LRSDIKTNLYKVSFPGYKNLITQSCPSTGQETIYNFVKRIFQMPGNRRREPNLEKMVFCNANGECLNVGRPVGLLSTEETSKCYLKSKYLVFDPSGLSRQYAVENYSSDWKLSYFQVLCSGGKIAPGVSDFTKINITKMTVDFFNDETIFEALVRDNRFKEEKLRSCGVTFNQTRIPLSAKAVHIKCKAIEIVFLNEKDSKLPKAVSPRPHPKSSVTATSTKPKLIKQENAPATCSALPGDSSTPVSARPAPKTRDKSAPLVEITFDIKFKTLTVGKNSREIIKRRISENFALKQGYRCYVSEHEDLIKIAQSVGAIFVLDRPSHPRFVGTCFRIGKEYIITNKHVEEEIPKMAKDLVYVNFNFTKPCQVDSKRSFIDDLVMSSTELDYAIFRMKKPHEQLPPSIFSHGVSIMNPASPESNWYVLADKPLRLIGHPEGEPKQIDLMCTINARPQSGLECWCYTLRRGEVCEGEAVTDYHQGKDRRRRTYHTSNFFSGSSGSPGIVLLTEKKWLVVLHTRGFKNDEDKFFIEQGVLLTEIFKDVQKKINEAQQGPLKDISVEDLFPLVD</sequence>
<evidence type="ECO:0000313" key="2">
    <source>
        <dbReference type="EMBL" id="CAH3046889.1"/>
    </source>
</evidence>
<dbReference type="EMBL" id="CALNXK010000015">
    <property type="protein sequence ID" value="CAH3046889.1"/>
    <property type="molecule type" value="Genomic_DNA"/>
</dbReference>
<dbReference type="PANTHER" id="PTHR14389">
    <property type="entry name" value="SI:CH1073-475A24.1"/>
    <property type="match status" value="1"/>
</dbReference>
<feature type="non-terminal residue" evidence="2">
    <location>
        <position position="1"/>
    </location>
</feature>
<comment type="caution">
    <text evidence="2">The sequence shown here is derived from an EMBL/GenBank/DDBJ whole genome shotgun (WGS) entry which is preliminary data.</text>
</comment>
<reference evidence="2 3" key="1">
    <citation type="submission" date="2022-05" db="EMBL/GenBank/DDBJ databases">
        <authorList>
            <consortium name="Genoscope - CEA"/>
            <person name="William W."/>
        </authorList>
    </citation>
    <scope>NUCLEOTIDE SEQUENCE [LARGE SCALE GENOMIC DNA]</scope>
</reference>
<name>A0ABN8NAS8_9CNID</name>
<dbReference type="Pfam" id="PF13365">
    <property type="entry name" value="Trypsin_2"/>
    <property type="match status" value="1"/>
</dbReference>
<evidence type="ECO:0000256" key="1">
    <source>
        <dbReference type="SAM" id="MobiDB-lite"/>
    </source>
</evidence>
<dbReference type="InterPro" id="IPR043504">
    <property type="entry name" value="Peptidase_S1_PA_chymotrypsin"/>
</dbReference>
<feature type="region of interest" description="Disordered" evidence="1">
    <location>
        <begin position="203"/>
        <end position="255"/>
    </location>
</feature>
<protein>
    <recommendedName>
        <fullName evidence="4">Serine protease</fullName>
    </recommendedName>
</protein>